<keyword evidence="2" id="KW-0186">Copper</keyword>
<keyword evidence="1" id="KW-0479">Metal-binding</keyword>
<evidence type="ECO:0000256" key="2">
    <source>
        <dbReference type="ARBA" id="ARBA00023008"/>
    </source>
</evidence>
<feature type="domain" description="HMA" evidence="3">
    <location>
        <begin position="8"/>
        <end position="73"/>
    </location>
</feature>
<gene>
    <name evidence="4" type="ORF">SAMN04488543_4242</name>
</gene>
<dbReference type="AlphaFoldDB" id="A0A1H2A5V5"/>
<dbReference type="Gene3D" id="3.30.70.100">
    <property type="match status" value="1"/>
</dbReference>
<name>A0A1H2A5V5_9ACTN</name>
<sequence length="73" mass="7403">MTSASTPSTQTYQVSGMTCQHCVDAVTEEVGALPGVTGVRVDLERGEVAVTSSTAVDRADVAAAVDEAGYALV</sequence>
<dbReference type="NCBIfam" id="TIGR00003">
    <property type="entry name" value="copper ion binding protein"/>
    <property type="match status" value="1"/>
</dbReference>
<dbReference type="GO" id="GO:0005507">
    <property type="term" value="F:copper ion binding"/>
    <property type="evidence" value="ECO:0007669"/>
    <property type="project" value="InterPro"/>
</dbReference>
<dbReference type="GO" id="GO:0006825">
    <property type="term" value="P:copper ion transport"/>
    <property type="evidence" value="ECO:0007669"/>
    <property type="project" value="InterPro"/>
</dbReference>
<dbReference type="CDD" id="cd00371">
    <property type="entry name" value="HMA"/>
    <property type="match status" value="1"/>
</dbReference>
<dbReference type="PROSITE" id="PS50846">
    <property type="entry name" value="HMA_2"/>
    <property type="match status" value="1"/>
</dbReference>
<evidence type="ECO:0000313" key="5">
    <source>
        <dbReference type="Proteomes" id="UP000199092"/>
    </source>
</evidence>
<dbReference type="EMBL" id="LT629749">
    <property type="protein sequence ID" value="SDT41371.1"/>
    <property type="molecule type" value="Genomic_DNA"/>
</dbReference>
<protein>
    <submittedName>
        <fullName evidence="4">Copper ion binding protein</fullName>
    </submittedName>
</protein>
<dbReference type="InterPro" id="IPR006121">
    <property type="entry name" value="HMA_dom"/>
</dbReference>
<dbReference type="STRING" id="546871.SAMN04488543_4242"/>
<evidence type="ECO:0000313" key="4">
    <source>
        <dbReference type="EMBL" id="SDT41371.1"/>
    </source>
</evidence>
<dbReference type="InterPro" id="IPR006122">
    <property type="entry name" value="HMA_Cu_ion-bd"/>
</dbReference>
<evidence type="ECO:0000259" key="3">
    <source>
        <dbReference type="PROSITE" id="PS50846"/>
    </source>
</evidence>
<dbReference type="Pfam" id="PF00403">
    <property type="entry name" value="HMA"/>
    <property type="match status" value="1"/>
</dbReference>
<dbReference type="OrthoDB" id="9813965at2"/>
<dbReference type="SUPFAM" id="SSF55008">
    <property type="entry name" value="HMA, heavy metal-associated domain"/>
    <property type="match status" value="1"/>
</dbReference>
<reference evidence="4 5" key="1">
    <citation type="submission" date="2016-10" db="EMBL/GenBank/DDBJ databases">
        <authorList>
            <person name="de Groot N.N."/>
        </authorList>
    </citation>
    <scope>NUCLEOTIDE SEQUENCE [LARGE SCALE GENOMIC DNA]</scope>
    <source>
        <strain evidence="4 5">DSM 21741</strain>
    </source>
</reference>
<dbReference type="PRINTS" id="PR00944">
    <property type="entry name" value="CUEXPORT"/>
</dbReference>
<dbReference type="InterPro" id="IPR000428">
    <property type="entry name" value="Cu-bd"/>
</dbReference>
<dbReference type="Proteomes" id="UP000199092">
    <property type="component" value="Chromosome I"/>
</dbReference>
<organism evidence="4 5">
    <name type="scientific">Friedmanniella luteola</name>
    <dbReference type="NCBI Taxonomy" id="546871"/>
    <lineage>
        <taxon>Bacteria</taxon>
        <taxon>Bacillati</taxon>
        <taxon>Actinomycetota</taxon>
        <taxon>Actinomycetes</taxon>
        <taxon>Propionibacteriales</taxon>
        <taxon>Nocardioidaceae</taxon>
        <taxon>Friedmanniella</taxon>
    </lineage>
</organism>
<accession>A0A1H2A5V5</accession>
<evidence type="ECO:0000256" key="1">
    <source>
        <dbReference type="ARBA" id="ARBA00022723"/>
    </source>
</evidence>
<proteinExistence type="predicted"/>
<dbReference type="InterPro" id="IPR036163">
    <property type="entry name" value="HMA_dom_sf"/>
</dbReference>
<dbReference type="InterPro" id="IPR017969">
    <property type="entry name" value="Heavy-metal-associated_CS"/>
</dbReference>
<dbReference type="RefSeq" id="WP_091415910.1">
    <property type="nucleotide sequence ID" value="NZ_LT629749.1"/>
</dbReference>
<keyword evidence="5" id="KW-1185">Reference proteome</keyword>
<dbReference type="PROSITE" id="PS01047">
    <property type="entry name" value="HMA_1"/>
    <property type="match status" value="1"/>
</dbReference>